<proteinExistence type="predicted"/>
<dbReference type="Proteomes" id="UP001164746">
    <property type="component" value="Chromosome 8"/>
</dbReference>
<organism evidence="1 2">
    <name type="scientific">Mya arenaria</name>
    <name type="common">Soft-shell clam</name>
    <dbReference type="NCBI Taxonomy" id="6604"/>
    <lineage>
        <taxon>Eukaryota</taxon>
        <taxon>Metazoa</taxon>
        <taxon>Spiralia</taxon>
        <taxon>Lophotrochozoa</taxon>
        <taxon>Mollusca</taxon>
        <taxon>Bivalvia</taxon>
        <taxon>Autobranchia</taxon>
        <taxon>Heteroconchia</taxon>
        <taxon>Euheterodonta</taxon>
        <taxon>Imparidentia</taxon>
        <taxon>Neoheterodontei</taxon>
        <taxon>Myida</taxon>
        <taxon>Myoidea</taxon>
        <taxon>Myidae</taxon>
        <taxon>Mya</taxon>
    </lineage>
</organism>
<gene>
    <name evidence="1" type="ORF">MAR_027692</name>
</gene>
<keyword evidence="2" id="KW-1185">Reference proteome</keyword>
<protein>
    <submittedName>
        <fullName evidence="1">Uncharacterized protein</fullName>
    </submittedName>
</protein>
<dbReference type="EMBL" id="CP111019">
    <property type="protein sequence ID" value="WAR13512.1"/>
    <property type="molecule type" value="Genomic_DNA"/>
</dbReference>
<accession>A0ABY7EXA8</accession>
<sequence>MTLKSNVMSWTVFVRNGSDQRRARVETHFLYETRES</sequence>
<reference evidence="1" key="1">
    <citation type="submission" date="2022-11" db="EMBL/GenBank/DDBJ databases">
        <title>Centuries of genome instability and evolution in soft-shell clam transmissible cancer (bioRxiv).</title>
        <authorList>
            <person name="Hart S.F.M."/>
            <person name="Yonemitsu M.A."/>
            <person name="Giersch R.M."/>
            <person name="Beal B.F."/>
            <person name="Arriagada G."/>
            <person name="Davis B.W."/>
            <person name="Ostrander E.A."/>
            <person name="Goff S.P."/>
            <person name="Metzger M.J."/>
        </authorList>
    </citation>
    <scope>NUCLEOTIDE SEQUENCE</scope>
    <source>
        <strain evidence="1">MELC-2E11</strain>
        <tissue evidence="1">Siphon/mantle</tissue>
    </source>
</reference>
<evidence type="ECO:0000313" key="2">
    <source>
        <dbReference type="Proteomes" id="UP001164746"/>
    </source>
</evidence>
<evidence type="ECO:0000313" key="1">
    <source>
        <dbReference type="EMBL" id="WAR13512.1"/>
    </source>
</evidence>
<name>A0ABY7EXA8_MYAAR</name>